<comment type="caution">
    <text evidence="1">The sequence shown here is derived from an EMBL/GenBank/DDBJ whole genome shotgun (WGS) entry which is preliminary data.</text>
</comment>
<sequence length="229" mass="24485">MFRVRLIQQGGLLLKTLNPVGPSRWSPSQGALPLLCARASYTAAPRQQQRSPGFHAGCAAPLAKASASVGKLELRHAIFRDAVLPGLGAVMAHGHDASRPGGRGGETRARDAPSPFIDPVDAFAAQRAGILEHLTLGTCIRYGYVDQCKEDDMMLMMFMSNIGIQVPFYVQALPWYLLHLRPSVDSSTLVTCTAANGTTPSKIDPAQKSKDFGIAEAAATVPLRSCICK</sequence>
<proteinExistence type="predicted"/>
<dbReference type="EMBL" id="PXOA01001088">
    <property type="protein sequence ID" value="RFU71933.1"/>
    <property type="molecule type" value="Genomic_DNA"/>
</dbReference>
<protein>
    <submittedName>
        <fullName evidence="1">Uncharacterized protein</fullName>
    </submittedName>
</protein>
<keyword evidence="2" id="KW-1185">Reference proteome</keyword>
<accession>A0A395N8C7</accession>
<dbReference type="AlphaFoldDB" id="A0A395N8C7"/>
<reference evidence="1 2" key="1">
    <citation type="journal article" date="2018" name="PLoS Pathog.">
        <title>Evolution of structural diversity of trichothecenes, a family of toxins produced by plant pathogenic and entomopathogenic fungi.</title>
        <authorList>
            <person name="Proctor R.H."/>
            <person name="McCormick S.P."/>
            <person name="Kim H.S."/>
            <person name="Cardoza R.E."/>
            <person name="Stanley A.M."/>
            <person name="Lindo L."/>
            <person name="Kelly A."/>
            <person name="Brown D.W."/>
            <person name="Lee T."/>
            <person name="Vaughan M.M."/>
            <person name="Alexander N.J."/>
            <person name="Busman M."/>
            <person name="Gutierrez S."/>
        </authorList>
    </citation>
    <scope>NUCLEOTIDE SEQUENCE [LARGE SCALE GENOMIC DNA]</scope>
    <source>
        <strain evidence="1 2">IBT 40837</strain>
    </source>
</reference>
<organism evidence="1 2">
    <name type="scientific">Trichoderma arundinaceum</name>
    <dbReference type="NCBI Taxonomy" id="490622"/>
    <lineage>
        <taxon>Eukaryota</taxon>
        <taxon>Fungi</taxon>
        <taxon>Dikarya</taxon>
        <taxon>Ascomycota</taxon>
        <taxon>Pezizomycotina</taxon>
        <taxon>Sordariomycetes</taxon>
        <taxon>Hypocreomycetidae</taxon>
        <taxon>Hypocreales</taxon>
        <taxon>Hypocreaceae</taxon>
        <taxon>Trichoderma</taxon>
    </lineage>
</organism>
<gene>
    <name evidence="1" type="ORF">TARUN_10330</name>
</gene>
<evidence type="ECO:0000313" key="2">
    <source>
        <dbReference type="Proteomes" id="UP000266272"/>
    </source>
</evidence>
<name>A0A395N8C7_TRIAR</name>
<evidence type="ECO:0000313" key="1">
    <source>
        <dbReference type="EMBL" id="RFU71933.1"/>
    </source>
</evidence>
<dbReference type="Proteomes" id="UP000266272">
    <property type="component" value="Unassembled WGS sequence"/>
</dbReference>